<dbReference type="EMBL" id="JABAIL010000005">
    <property type="protein sequence ID" value="NLR93006.1"/>
    <property type="molecule type" value="Genomic_DNA"/>
</dbReference>
<feature type="transmembrane region" description="Helical" evidence="6">
    <location>
        <begin position="473"/>
        <end position="494"/>
    </location>
</feature>
<feature type="transmembrane region" description="Helical" evidence="6">
    <location>
        <begin position="445"/>
        <end position="467"/>
    </location>
</feature>
<feature type="domain" description="ComEC/Rec2-related protein" evidence="7">
    <location>
        <begin position="203"/>
        <end position="469"/>
    </location>
</feature>
<dbReference type="InterPro" id="IPR004477">
    <property type="entry name" value="ComEC_N"/>
</dbReference>
<feature type="transmembrane region" description="Helical" evidence="6">
    <location>
        <begin position="301"/>
        <end position="317"/>
    </location>
</feature>
<dbReference type="AlphaFoldDB" id="A0A7X8SMK5"/>
<comment type="subcellular location">
    <subcellularLocation>
        <location evidence="1">Cell membrane</location>
        <topology evidence="1">Multi-pass membrane protein</topology>
    </subcellularLocation>
</comment>
<feature type="transmembrane region" description="Helical" evidence="6">
    <location>
        <begin position="261"/>
        <end position="281"/>
    </location>
</feature>
<feature type="transmembrane region" description="Helical" evidence="6">
    <location>
        <begin position="29"/>
        <end position="46"/>
    </location>
</feature>
<proteinExistence type="predicted"/>
<evidence type="ECO:0000256" key="6">
    <source>
        <dbReference type="SAM" id="Phobius"/>
    </source>
</evidence>
<name>A0A7X8SMK5_9BACT</name>
<evidence type="ECO:0000313" key="9">
    <source>
        <dbReference type="Proteomes" id="UP000585050"/>
    </source>
</evidence>
<dbReference type="Proteomes" id="UP000585050">
    <property type="component" value="Unassembled WGS sequence"/>
</dbReference>
<keyword evidence="5 6" id="KW-0472">Membrane</keyword>
<feature type="transmembrane region" description="Helical" evidence="6">
    <location>
        <begin position="355"/>
        <end position="378"/>
    </location>
</feature>
<dbReference type="GO" id="GO:0005886">
    <property type="term" value="C:plasma membrane"/>
    <property type="evidence" value="ECO:0007669"/>
    <property type="project" value="UniProtKB-SubCell"/>
</dbReference>
<dbReference type="PANTHER" id="PTHR30619">
    <property type="entry name" value="DNA INTERNALIZATION/COMPETENCE PROTEIN COMEC/REC2"/>
    <property type="match status" value="1"/>
</dbReference>
<comment type="caution">
    <text evidence="8">The sequence shown here is derived from an EMBL/GenBank/DDBJ whole genome shotgun (WGS) entry which is preliminary data.</text>
</comment>
<keyword evidence="3 6" id="KW-0812">Transmembrane</keyword>
<accession>A0A7X8SMK5</accession>
<feature type="transmembrane region" description="Helical" evidence="6">
    <location>
        <begin position="323"/>
        <end position="343"/>
    </location>
</feature>
<gene>
    <name evidence="8" type="ORF">HGP29_17470</name>
</gene>
<evidence type="ECO:0000256" key="2">
    <source>
        <dbReference type="ARBA" id="ARBA00022475"/>
    </source>
</evidence>
<dbReference type="Pfam" id="PF03772">
    <property type="entry name" value="Competence"/>
    <property type="match status" value="1"/>
</dbReference>
<evidence type="ECO:0000256" key="5">
    <source>
        <dbReference type="ARBA" id="ARBA00023136"/>
    </source>
</evidence>
<dbReference type="NCBIfam" id="TIGR00360">
    <property type="entry name" value="ComEC_N-term"/>
    <property type="match status" value="1"/>
</dbReference>
<protein>
    <submittedName>
        <fullName evidence="8">ComEC/Rec2 family competence protein</fullName>
    </submittedName>
</protein>
<dbReference type="PANTHER" id="PTHR30619:SF7">
    <property type="entry name" value="BETA-LACTAMASE DOMAIN PROTEIN"/>
    <property type="match status" value="1"/>
</dbReference>
<sequence>MIHKAPFFWINIAFILGITFSYTYSCDILLAYSAFLVSLCLSHFFQITYKKYFASFTLYLCCFLGGIIAFHHKSVIIDENDKYLVHTSSELKKKGSEYYIFGKIDQGFYTHNVILLFPNLIEIQEGDSIAIQGQLSKINKEEHLISFSYNDYFISQQAYHKIKVNQYTVLKHKKGVIENFRSKVDSLIFETFSTTSQGIAYSLLLGDKSHLSKKEKEVYQTSGSMHVLAISGMHVGILSVLIYYLLWWIKWFPKRYHKLQPIITCMFIVGYSLFVGGPPSIVRATMMMILGTVSILLKRKVLAVNIISIASFGLLLYDPSIFFSISYQLSFIAIFSISMFPYWKRISSLKWYLKIPIGLVSVGLVAQIGTLPLVLYYFHFFPVYGLISGLFNGLLTSILMYLGIVSLLLSQLNFYNEWCLWLFDTIYEWNLFLLIKISSWPQLPIIFIPKTITIVSLLFFNLSMYTFYYPKRITLYINTLMLLVFSTLIVVFLIKKDRLLMSVYHEKSTIISIQKWNSISTYIFSDNQKSIPVLLKRHHERFKNSQINFLSSAESCVLSIDNKRLRICIENDFIEKNSDDDVHAILILNKKSADVQILKVSSSIKNSNTTYSKVFPSVITNNTQLTQIDLGKILK</sequence>
<evidence type="ECO:0000259" key="7">
    <source>
        <dbReference type="Pfam" id="PF03772"/>
    </source>
</evidence>
<feature type="transmembrane region" description="Helical" evidence="6">
    <location>
        <begin position="52"/>
        <end position="70"/>
    </location>
</feature>
<evidence type="ECO:0000256" key="3">
    <source>
        <dbReference type="ARBA" id="ARBA00022692"/>
    </source>
</evidence>
<dbReference type="InterPro" id="IPR052159">
    <property type="entry name" value="Competence_DNA_uptake"/>
</dbReference>
<dbReference type="RefSeq" id="WP_168883718.1">
    <property type="nucleotide sequence ID" value="NZ_JABAIL010000005.1"/>
</dbReference>
<feature type="transmembrane region" description="Helical" evidence="6">
    <location>
        <begin position="384"/>
        <end position="409"/>
    </location>
</feature>
<feature type="transmembrane region" description="Helical" evidence="6">
    <location>
        <begin position="6"/>
        <end position="24"/>
    </location>
</feature>
<evidence type="ECO:0000313" key="8">
    <source>
        <dbReference type="EMBL" id="NLR93006.1"/>
    </source>
</evidence>
<keyword evidence="4 6" id="KW-1133">Transmembrane helix</keyword>
<organism evidence="8 9">
    <name type="scientific">Flammeovirga agarivorans</name>
    <dbReference type="NCBI Taxonomy" id="2726742"/>
    <lineage>
        <taxon>Bacteria</taxon>
        <taxon>Pseudomonadati</taxon>
        <taxon>Bacteroidota</taxon>
        <taxon>Cytophagia</taxon>
        <taxon>Cytophagales</taxon>
        <taxon>Flammeovirgaceae</taxon>
        <taxon>Flammeovirga</taxon>
    </lineage>
</organism>
<keyword evidence="9" id="KW-1185">Reference proteome</keyword>
<reference evidence="8 9" key="1">
    <citation type="submission" date="2020-04" db="EMBL/GenBank/DDBJ databases">
        <title>Flammeovirga sp. SR4, a novel species isolated from seawater.</title>
        <authorList>
            <person name="Wang X."/>
        </authorList>
    </citation>
    <scope>NUCLEOTIDE SEQUENCE [LARGE SCALE GENOMIC DNA]</scope>
    <source>
        <strain evidence="8 9">SR4</strain>
    </source>
</reference>
<evidence type="ECO:0000256" key="4">
    <source>
        <dbReference type="ARBA" id="ARBA00022989"/>
    </source>
</evidence>
<feature type="transmembrane region" description="Helical" evidence="6">
    <location>
        <begin position="227"/>
        <end position="249"/>
    </location>
</feature>
<evidence type="ECO:0000256" key="1">
    <source>
        <dbReference type="ARBA" id="ARBA00004651"/>
    </source>
</evidence>
<keyword evidence="2" id="KW-1003">Cell membrane</keyword>